<feature type="domain" description="DNA-binding protein H-NS-like C-terminal" evidence="1">
    <location>
        <begin position="19"/>
        <end position="59"/>
    </location>
</feature>
<accession>A0A076LVV2</accession>
<organism evidence="2 3">
    <name type="scientific">Edwardsiella anguillarum ET080813</name>
    <dbReference type="NCBI Taxonomy" id="667120"/>
    <lineage>
        <taxon>Bacteria</taxon>
        <taxon>Pseudomonadati</taxon>
        <taxon>Pseudomonadota</taxon>
        <taxon>Gammaproteobacteria</taxon>
        <taxon>Enterobacterales</taxon>
        <taxon>Hafniaceae</taxon>
        <taxon>Edwardsiella</taxon>
    </lineage>
</organism>
<dbReference type="EMBL" id="CP006665">
    <property type="protein sequence ID" value="AIJ10633.1"/>
    <property type="molecule type" value="Genomic_DNA"/>
</dbReference>
<dbReference type="KEGG" id="ete:ETEE_p1042"/>
<protein>
    <recommendedName>
        <fullName evidence="1">DNA-binding protein H-NS-like C-terminal domain-containing protein</fullName>
    </recommendedName>
</protein>
<name>A0A076LVV2_9GAMM</name>
<gene>
    <name evidence="2" type="ORF">ETEE_p1042</name>
</gene>
<dbReference type="HOGENOM" id="CLU_2842837_0_0_6"/>
<dbReference type="AlphaFoldDB" id="A0A076LVV2"/>
<evidence type="ECO:0000313" key="3">
    <source>
        <dbReference type="Proteomes" id="UP000028681"/>
    </source>
</evidence>
<sequence length="65" mass="7345">MNDMISSGVDIEFLSEVFTSKSEGSNAKYVKDGITWSGYGRRPEAFKGLTDIELERFRIHNAKSK</sequence>
<dbReference type="GO" id="GO:0003677">
    <property type="term" value="F:DNA binding"/>
    <property type="evidence" value="ECO:0007669"/>
    <property type="project" value="InterPro"/>
</dbReference>
<proteinExistence type="predicted"/>
<reference evidence="2 3" key="1">
    <citation type="journal article" date="2012" name="PLoS ONE">
        <title>Edwardsiella comparative phylogenomics reveal the new intra/inter-species taxonomic relationships, virulence evolution and niche adaptation mechanisms.</title>
        <authorList>
            <person name="Yang M."/>
            <person name="Lv Y."/>
            <person name="Xiao J."/>
            <person name="Wu H."/>
            <person name="Zheng H."/>
            <person name="Liu Q."/>
            <person name="Zhang Y."/>
            <person name="Wang Q."/>
        </authorList>
    </citation>
    <scope>NUCLEOTIDE SEQUENCE [LARGE SCALE GENOMIC DNA]</scope>
    <source>
        <strain evidence="3">080813</strain>
        <plasmid evidence="3">Plasmid 1</plasmid>
    </source>
</reference>
<keyword evidence="2" id="KW-0614">Plasmid</keyword>
<dbReference type="SMART" id="SM00528">
    <property type="entry name" value="HNS"/>
    <property type="match status" value="1"/>
</dbReference>
<dbReference type="Proteomes" id="UP000028681">
    <property type="component" value="Plasmid 1"/>
</dbReference>
<evidence type="ECO:0000259" key="1">
    <source>
        <dbReference type="SMART" id="SM00528"/>
    </source>
</evidence>
<evidence type="ECO:0000313" key="2">
    <source>
        <dbReference type="EMBL" id="AIJ10633.1"/>
    </source>
</evidence>
<dbReference type="InterPro" id="IPR027444">
    <property type="entry name" value="H-NS_C_dom"/>
</dbReference>
<geneLocation type="plasmid" evidence="2 3">
    <name>1</name>
</geneLocation>